<dbReference type="GO" id="GO:0015074">
    <property type="term" value="P:DNA integration"/>
    <property type="evidence" value="ECO:0007669"/>
    <property type="project" value="InterPro"/>
</dbReference>
<dbReference type="Pfam" id="PF00665">
    <property type="entry name" value="rve"/>
    <property type="match status" value="1"/>
</dbReference>
<proteinExistence type="predicted"/>
<dbReference type="InterPro" id="IPR001584">
    <property type="entry name" value="Integrase_cat-core"/>
</dbReference>
<dbReference type="Pfam" id="PF13276">
    <property type="entry name" value="HTH_21"/>
    <property type="match status" value="1"/>
</dbReference>
<dbReference type="InterPro" id="IPR050900">
    <property type="entry name" value="Transposase_IS3/IS150/IS904"/>
</dbReference>
<comment type="caution">
    <text evidence="3">The sequence shown here is derived from an EMBL/GenBank/DDBJ whole genome shotgun (WGS) entry which is preliminary data.</text>
</comment>
<dbReference type="PROSITE" id="PS50994">
    <property type="entry name" value="INTEGRASE"/>
    <property type="match status" value="1"/>
</dbReference>
<dbReference type="InterPro" id="IPR012337">
    <property type="entry name" value="RNaseH-like_sf"/>
</dbReference>
<dbReference type="InterPro" id="IPR048020">
    <property type="entry name" value="Transpos_IS3"/>
</dbReference>
<accession>A0A154BPV2</accession>
<dbReference type="PANTHER" id="PTHR46889:SF4">
    <property type="entry name" value="TRANSPOSASE INSO FOR INSERTION SEQUENCE ELEMENT IS911B-RELATED"/>
    <property type="match status" value="1"/>
</dbReference>
<keyword evidence="4" id="KW-1185">Reference proteome</keyword>
<sequence length="247" mass="29119">MYKAFNQDISDMVLKQYQKDSRQGIVRLRMNIKRDCGVYLSKKTIYRYMKIHNIQSIIRKKKKKYGKVQHHAIPNLIKRNFNALVPNEKWSIDVTYIHTTVGVEYLCAIKDMYDKSIVSYNSSKFNDNELVLTTIDKAIRKIPYGSRKGLTIHSDQGSQFTSLAYGIRLKKHRINHSVSYRGSCVDNVPIESWFSALKTECIYLNHKFDRLIARKLIDGYVKYYNYERLQEQLNELTPIEFRMLALV</sequence>
<dbReference type="NCBIfam" id="NF033516">
    <property type="entry name" value="transpos_IS3"/>
    <property type="match status" value="1"/>
</dbReference>
<evidence type="ECO:0000313" key="4">
    <source>
        <dbReference type="Proteomes" id="UP000076268"/>
    </source>
</evidence>
<comment type="function">
    <text evidence="1">Involved in the transposition of the insertion sequence.</text>
</comment>
<protein>
    <recommendedName>
        <fullName evidence="2">Integrase catalytic domain-containing protein</fullName>
    </recommendedName>
</protein>
<dbReference type="STRING" id="1794912.AXX12_18520"/>
<evidence type="ECO:0000259" key="2">
    <source>
        <dbReference type="PROSITE" id="PS50994"/>
    </source>
</evidence>
<dbReference type="PANTHER" id="PTHR46889">
    <property type="entry name" value="TRANSPOSASE INSF FOR INSERTION SEQUENCE IS3B-RELATED"/>
    <property type="match status" value="1"/>
</dbReference>
<gene>
    <name evidence="3" type="ORF">AXX12_18520</name>
</gene>
<dbReference type="Pfam" id="PF13333">
    <property type="entry name" value="rve_2"/>
    <property type="match status" value="1"/>
</dbReference>
<reference evidence="3 4" key="1">
    <citation type="submission" date="2016-02" db="EMBL/GenBank/DDBJ databases">
        <title>Anaerosporomusa subterraneum gen. nov., sp. nov., a spore-forming obligate anaerobe isolated from saprolite.</title>
        <authorList>
            <person name="Choi J.K."/>
            <person name="Shah M."/>
            <person name="Yee N."/>
        </authorList>
    </citation>
    <scope>NUCLEOTIDE SEQUENCE [LARGE SCALE GENOMIC DNA]</scope>
    <source>
        <strain evidence="3 4">RU4</strain>
    </source>
</reference>
<dbReference type="AlphaFoldDB" id="A0A154BPV2"/>
<dbReference type="InterPro" id="IPR025948">
    <property type="entry name" value="HTH-like_dom"/>
</dbReference>
<evidence type="ECO:0000313" key="3">
    <source>
        <dbReference type="EMBL" id="KYZ75929.1"/>
    </source>
</evidence>
<dbReference type="SUPFAM" id="SSF53098">
    <property type="entry name" value="Ribonuclease H-like"/>
    <property type="match status" value="1"/>
</dbReference>
<evidence type="ECO:0000256" key="1">
    <source>
        <dbReference type="ARBA" id="ARBA00002286"/>
    </source>
</evidence>
<dbReference type="InterPro" id="IPR036397">
    <property type="entry name" value="RNaseH_sf"/>
</dbReference>
<feature type="domain" description="Integrase catalytic" evidence="2">
    <location>
        <begin position="82"/>
        <end position="246"/>
    </location>
</feature>
<dbReference type="Gene3D" id="3.30.420.10">
    <property type="entry name" value="Ribonuclease H-like superfamily/Ribonuclease H"/>
    <property type="match status" value="1"/>
</dbReference>
<dbReference type="Proteomes" id="UP000076268">
    <property type="component" value="Unassembled WGS sequence"/>
</dbReference>
<dbReference type="EMBL" id="LSGP01000018">
    <property type="protein sequence ID" value="KYZ75929.1"/>
    <property type="molecule type" value="Genomic_DNA"/>
</dbReference>
<organism evidence="3 4">
    <name type="scientific">Anaerosporomusa subterranea</name>
    <dbReference type="NCBI Taxonomy" id="1794912"/>
    <lineage>
        <taxon>Bacteria</taxon>
        <taxon>Bacillati</taxon>
        <taxon>Bacillota</taxon>
        <taxon>Negativicutes</taxon>
        <taxon>Acetonemataceae</taxon>
        <taxon>Anaerosporomusa</taxon>
    </lineage>
</organism>
<name>A0A154BPV2_ANASB</name>
<dbReference type="GO" id="GO:0003676">
    <property type="term" value="F:nucleic acid binding"/>
    <property type="evidence" value="ECO:0007669"/>
    <property type="project" value="InterPro"/>
</dbReference>